<accession>A0A420HV28</accession>
<protein>
    <recommendedName>
        <fullName evidence="5">Secreted protein</fullName>
    </recommendedName>
</protein>
<dbReference type="SMR" id="A0A420HV28"/>
<evidence type="ECO:0000313" key="3">
    <source>
        <dbReference type="EMBL" id="RKF61308.1"/>
    </source>
</evidence>
<sequence>MSGSIFHWGSLRIFPLLLGCIFKAEARVHTDHSVGPEQILSLYKHNRSERREEMENADNTKVTDNSRHIIHSLKQRNIS</sequence>
<feature type="region of interest" description="Disordered" evidence="1">
    <location>
        <begin position="50"/>
        <end position="79"/>
    </location>
</feature>
<gene>
    <name evidence="3" type="ORF">OnM2_02044</name>
</gene>
<dbReference type="Proteomes" id="UP000286134">
    <property type="component" value="Unassembled WGS sequence"/>
</dbReference>
<proteinExistence type="predicted"/>
<name>A0A420HV28_9PEZI</name>
<feature type="chain" id="PRO_5019146009" description="Secreted protein" evidence="2">
    <location>
        <begin position="27"/>
        <end position="79"/>
    </location>
</feature>
<dbReference type="EMBL" id="MCFK01004343">
    <property type="protein sequence ID" value="RKF61308.1"/>
    <property type="molecule type" value="Genomic_DNA"/>
</dbReference>
<evidence type="ECO:0000256" key="1">
    <source>
        <dbReference type="SAM" id="MobiDB-lite"/>
    </source>
</evidence>
<keyword evidence="2" id="KW-0732">Signal</keyword>
<feature type="signal peptide" evidence="2">
    <location>
        <begin position="1"/>
        <end position="26"/>
    </location>
</feature>
<evidence type="ECO:0000313" key="4">
    <source>
        <dbReference type="Proteomes" id="UP000286134"/>
    </source>
</evidence>
<comment type="caution">
    <text evidence="3">The sequence shown here is derived from an EMBL/GenBank/DDBJ whole genome shotgun (WGS) entry which is preliminary data.</text>
</comment>
<feature type="compositionally biased region" description="Basic residues" evidence="1">
    <location>
        <begin position="68"/>
        <end position="79"/>
    </location>
</feature>
<dbReference type="AlphaFoldDB" id="A0A420HV28"/>
<organism evidence="3 4">
    <name type="scientific">Erysiphe neolycopersici</name>
    <dbReference type="NCBI Taxonomy" id="212602"/>
    <lineage>
        <taxon>Eukaryota</taxon>
        <taxon>Fungi</taxon>
        <taxon>Dikarya</taxon>
        <taxon>Ascomycota</taxon>
        <taxon>Pezizomycotina</taxon>
        <taxon>Leotiomycetes</taxon>
        <taxon>Erysiphales</taxon>
        <taxon>Erysiphaceae</taxon>
        <taxon>Erysiphe</taxon>
    </lineage>
</organism>
<evidence type="ECO:0000256" key="2">
    <source>
        <dbReference type="SAM" id="SignalP"/>
    </source>
</evidence>
<evidence type="ECO:0008006" key="5">
    <source>
        <dbReference type="Google" id="ProtNLM"/>
    </source>
</evidence>
<keyword evidence="4" id="KW-1185">Reference proteome</keyword>
<reference evidence="3 4" key="1">
    <citation type="journal article" date="2018" name="BMC Genomics">
        <title>Comparative genome analyses reveal sequence features reflecting distinct modes of host-adaptation between dicot and monocot powdery mildew.</title>
        <authorList>
            <person name="Wu Y."/>
            <person name="Ma X."/>
            <person name="Pan Z."/>
            <person name="Kale S.D."/>
            <person name="Song Y."/>
            <person name="King H."/>
            <person name="Zhang Q."/>
            <person name="Presley C."/>
            <person name="Deng X."/>
            <person name="Wei C.I."/>
            <person name="Xiao S."/>
        </authorList>
    </citation>
    <scope>NUCLEOTIDE SEQUENCE [LARGE SCALE GENOMIC DNA]</scope>
    <source>
        <strain evidence="3">UMSG2</strain>
    </source>
</reference>